<keyword evidence="4" id="KW-0175">Coiled coil</keyword>
<sequence length="423" mass="48969">MKDKQAKYPQLRFKGFTDPWEEHKLGEITEYIKGFAFKSKDYKKSGYRIIRVSDLGKESIKNSNDSIFTSEEIAIQQKKYKIKQDEIIITTVGSKAEMKESAVGRPIIISESLGYLLNQNLVKIYGKENYSNYFIYSQLLQPRYSDYISMIQRGNANQANIAINDLWKFQILIPEIEEQQKIGSFFKQLDHLITLHQRKLDLLKEQKKGYLQKMFPKNGAKVPELRFAGFADAWEQRNIKEISKVFIGLVTSMTENYRDNGTLLIRNSDIKSGHFEFSKDPIYLDEVFAEKNASRRLKIGDVITVHTGDIGTSAVVGKREEGSIGFATINTRPDKSVLDSDYLSTYFNTTVHKHWAIKMSTGDGRSNYNLYDFNRLIVPLPNIEEQQKIGSFFKQLDNLITLHQRKLEKLQELKKGYLQKMFV</sequence>
<dbReference type="Proteomes" id="UP000707535">
    <property type="component" value="Unassembled WGS sequence"/>
</dbReference>
<dbReference type="GO" id="GO:0009307">
    <property type="term" value="P:DNA restriction-modification system"/>
    <property type="evidence" value="ECO:0007669"/>
    <property type="project" value="UniProtKB-KW"/>
</dbReference>
<dbReference type="InterPro" id="IPR044946">
    <property type="entry name" value="Restrct_endonuc_typeI_TRD_sf"/>
</dbReference>
<dbReference type="GO" id="GO:0003677">
    <property type="term" value="F:DNA binding"/>
    <property type="evidence" value="ECO:0007669"/>
    <property type="project" value="UniProtKB-KW"/>
</dbReference>
<keyword evidence="6" id="KW-0378">Hydrolase</keyword>
<comment type="similarity">
    <text evidence="1">Belongs to the type-I restriction system S methylase family.</text>
</comment>
<feature type="domain" description="Type I restriction modification DNA specificity" evidence="5">
    <location>
        <begin position="233"/>
        <end position="411"/>
    </location>
</feature>
<evidence type="ECO:0000256" key="1">
    <source>
        <dbReference type="ARBA" id="ARBA00010923"/>
    </source>
</evidence>
<dbReference type="InterPro" id="IPR052021">
    <property type="entry name" value="Type-I_RS_S_subunit"/>
</dbReference>
<dbReference type="Gene3D" id="3.90.220.20">
    <property type="entry name" value="DNA methylase specificity domains"/>
    <property type="match status" value="2"/>
</dbReference>
<keyword evidence="3" id="KW-0238">DNA-binding</keyword>
<evidence type="ECO:0000256" key="4">
    <source>
        <dbReference type="SAM" id="Coils"/>
    </source>
</evidence>
<protein>
    <submittedName>
        <fullName evidence="6">Restriction endonuclease subunit S</fullName>
        <ecNumber evidence="6">3.1.21.-</ecNumber>
    </submittedName>
</protein>
<keyword evidence="6" id="KW-0255">Endonuclease</keyword>
<evidence type="ECO:0000313" key="6">
    <source>
        <dbReference type="EMBL" id="HJE97598.1"/>
    </source>
</evidence>
<dbReference type="PANTHER" id="PTHR30408">
    <property type="entry name" value="TYPE-1 RESTRICTION ENZYME ECOKI SPECIFICITY PROTEIN"/>
    <property type="match status" value="1"/>
</dbReference>
<comment type="caution">
    <text evidence="6">The sequence shown here is derived from an EMBL/GenBank/DDBJ whole genome shotgun (WGS) entry which is preliminary data.</text>
</comment>
<name>A0A921K157_9LACO</name>
<feature type="coiled-coil region" evidence="4">
    <location>
        <begin position="393"/>
        <end position="420"/>
    </location>
</feature>
<accession>A0A921K157</accession>
<evidence type="ECO:0000259" key="5">
    <source>
        <dbReference type="Pfam" id="PF01420"/>
    </source>
</evidence>
<dbReference type="EC" id="3.1.21.-" evidence="6"/>
<dbReference type="GO" id="GO:0016787">
    <property type="term" value="F:hydrolase activity"/>
    <property type="evidence" value="ECO:0007669"/>
    <property type="project" value="UniProtKB-KW"/>
</dbReference>
<dbReference type="SUPFAM" id="SSF116734">
    <property type="entry name" value="DNA methylase specificity domain"/>
    <property type="match status" value="2"/>
</dbReference>
<dbReference type="Pfam" id="PF01420">
    <property type="entry name" value="Methylase_S"/>
    <property type="match status" value="2"/>
</dbReference>
<reference evidence="6" key="2">
    <citation type="submission" date="2021-09" db="EMBL/GenBank/DDBJ databases">
        <authorList>
            <person name="Gilroy R."/>
        </authorList>
    </citation>
    <scope>NUCLEOTIDE SEQUENCE</scope>
    <source>
        <strain evidence="6">CHK174-6876</strain>
    </source>
</reference>
<dbReference type="Gene3D" id="1.10.287.1120">
    <property type="entry name" value="Bipartite methylase S protein"/>
    <property type="match status" value="1"/>
</dbReference>
<organism evidence="6 7">
    <name type="scientific">Ligilactobacillus acidipiscis</name>
    <dbReference type="NCBI Taxonomy" id="89059"/>
    <lineage>
        <taxon>Bacteria</taxon>
        <taxon>Bacillati</taxon>
        <taxon>Bacillota</taxon>
        <taxon>Bacilli</taxon>
        <taxon>Lactobacillales</taxon>
        <taxon>Lactobacillaceae</taxon>
        <taxon>Ligilactobacillus</taxon>
    </lineage>
</organism>
<dbReference type="AlphaFoldDB" id="A0A921K157"/>
<gene>
    <name evidence="6" type="ORF">K8V00_08255</name>
</gene>
<keyword evidence="2" id="KW-0680">Restriction system</keyword>
<dbReference type="InterPro" id="IPR000055">
    <property type="entry name" value="Restrct_endonuc_typeI_TRD"/>
</dbReference>
<keyword evidence="6" id="KW-0540">Nuclease</keyword>
<dbReference type="PANTHER" id="PTHR30408:SF12">
    <property type="entry name" value="TYPE I RESTRICTION ENZYME MJAVIII SPECIFICITY SUBUNIT"/>
    <property type="match status" value="1"/>
</dbReference>
<proteinExistence type="inferred from homology"/>
<evidence type="ECO:0000256" key="2">
    <source>
        <dbReference type="ARBA" id="ARBA00022747"/>
    </source>
</evidence>
<dbReference type="EMBL" id="DYXG01000087">
    <property type="protein sequence ID" value="HJE97598.1"/>
    <property type="molecule type" value="Genomic_DNA"/>
</dbReference>
<reference evidence="6" key="1">
    <citation type="journal article" date="2021" name="PeerJ">
        <title>Extensive microbial diversity within the chicken gut microbiome revealed by metagenomics and culture.</title>
        <authorList>
            <person name="Gilroy R."/>
            <person name="Ravi A."/>
            <person name="Getino M."/>
            <person name="Pursley I."/>
            <person name="Horton D.L."/>
            <person name="Alikhan N.F."/>
            <person name="Baker D."/>
            <person name="Gharbi K."/>
            <person name="Hall N."/>
            <person name="Watson M."/>
            <person name="Adriaenssens E.M."/>
            <person name="Foster-Nyarko E."/>
            <person name="Jarju S."/>
            <person name="Secka A."/>
            <person name="Antonio M."/>
            <person name="Oren A."/>
            <person name="Chaudhuri R.R."/>
            <person name="La Ragione R."/>
            <person name="Hildebrand F."/>
            <person name="Pallen M.J."/>
        </authorList>
    </citation>
    <scope>NUCLEOTIDE SEQUENCE</scope>
    <source>
        <strain evidence="6">CHK174-6876</strain>
    </source>
</reference>
<dbReference type="GO" id="GO:0004519">
    <property type="term" value="F:endonuclease activity"/>
    <property type="evidence" value="ECO:0007669"/>
    <property type="project" value="UniProtKB-KW"/>
</dbReference>
<evidence type="ECO:0000313" key="7">
    <source>
        <dbReference type="Proteomes" id="UP000707535"/>
    </source>
</evidence>
<feature type="domain" description="Type I restriction modification DNA specificity" evidence="5">
    <location>
        <begin position="18"/>
        <end position="204"/>
    </location>
</feature>
<evidence type="ECO:0000256" key="3">
    <source>
        <dbReference type="ARBA" id="ARBA00023125"/>
    </source>
</evidence>